<proteinExistence type="predicted"/>
<dbReference type="RefSeq" id="WP_184546340.1">
    <property type="nucleotide sequence ID" value="NZ_JACHMP010000001.1"/>
</dbReference>
<keyword evidence="2 5" id="KW-0238">DNA-binding</keyword>
<dbReference type="GO" id="GO:0003677">
    <property type="term" value="F:DNA binding"/>
    <property type="evidence" value="ECO:0007669"/>
    <property type="project" value="UniProtKB-KW"/>
</dbReference>
<dbReference type="Pfam" id="PF01638">
    <property type="entry name" value="HxlR"/>
    <property type="match status" value="1"/>
</dbReference>
<dbReference type="InterPro" id="IPR002577">
    <property type="entry name" value="HTH_HxlR"/>
</dbReference>
<dbReference type="PROSITE" id="PS51118">
    <property type="entry name" value="HTH_HXLR"/>
    <property type="match status" value="1"/>
</dbReference>
<keyword evidence="6" id="KW-1185">Reference proteome</keyword>
<feature type="domain" description="HTH hxlR-type" evidence="4">
    <location>
        <begin position="11"/>
        <end position="110"/>
    </location>
</feature>
<dbReference type="InterPro" id="IPR036388">
    <property type="entry name" value="WH-like_DNA-bd_sf"/>
</dbReference>
<evidence type="ECO:0000313" key="6">
    <source>
        <dbReference type="Proteomes" id="UP000540685"/>
    </source>
</evidence>
<dbReference type="PANTHER" id="PTHR33204:SF18">
    <property type="entry name" value="TRANSCRIPTIONAL REGULATORY PROTEIN"/>
    <property type="match status" value="1"/>
</dbReference>
<dbReference type="EMBL" id="JACHMP010000001">
    <property type="protein sequence ID" value="MBB5817249.1"/>
    <property type="molecule type" value="Genomic_DNA"/>
</dbReference>
<protein>
    <submittedName>
        <fullName evidence="5">DNA-binding HxlR family transcriptional regulator</fullName>
    </submittedName>
</protein>
<evidence type="ECO:0000256" key="3">
    <source>
        <dbReference type="ARBA" id="ARBA00023163"/>
    </source>
</evidence>
<organism evidence="5 6">
    <name type="scientific">Streptosporangium becharense</name>
    <dbReference type="NCBI Taxonomy" id="1816182"/>
    <lineage>
        <taxon>Bacteria</taxon>
        <taxon>Bacillati</taxon>
        <taxon>Actinomycetota</taxon>
        <taxon>Actinomycetes</taxon>
        <taxon>Streptosporangiales</taxon>
        <taxon>Streptosporangiaceae</taxon>
        <taxon>Streptosporangium</taxon>
    </lineage>
</organism>
<evidence type="ECO:0000313" key="5">
    <source>
        <dbReference type="EMBL" id="MBB5817249.1"/>
    </source>
</evidence>
<keyword evidence="1" id="KW-0805">Transcription regulation</keyword>
<dbReference type="Proteomes" id="UP000540685">
    <property type="component" value="Unassembled WGS sequence"/>
</dbReference>
<evidence type="ECO:0000256" key="1">
    <source>
        <dbReference type="ARBA" id="ARBA00023015"/>
    </source>
</evidence>
<reference evidence="5 6" key="1">
    <citation type="submission" date="2020-08" db="EMBL/GenBank/DDBJ databases">
        <title>Sequencing the genomes of 1000 actinobacteria strains.</title>
        <authorList>
            <person name="Klenk H.-P."/>
        </authorList>
    </citation>
    <scope>NUCLEOTIDE SEQUENCE [LARGE SCALE GENOMIC DNA]</scope>
    <source>
        <strain evidence="5 6">DSM 46887</strain>
    </source>
</reference>
<keyword evidence="3" id="KW-0804">Transcription</keyword>
<evidence type="ECO:0000256" key="2">
    <source>
        <dbReference type="ARBA" id="ARBA00023125"/>
    </source>
</evidence>
<name>A0A7W9IAS3_9ACTN</name>
<dbReference type="SUPFAM" id="SSF46785">
    <property type="entry name" value="Winged helix' DNA-binding domain"/>
    <property type="match status" value="1"/>
</dbReference>
<evidence type="ECO:0000259" key="4">
    <source>
        <dbReference type="PROSITE" id="PS51118"/>
    </source>
</evidence>
<dbReference type="AlphaFoldDB" id="A0A7W9IAS3"/>
<comment type="caution">
    <text evidence="5">The sequence shown here is derived from an EMBL/GenBank/DDBJ whole genome shotgun (WGS) entry which is preliminary data.</text>
</comment>
<dbReference type="Gene3D" id="1.10.10.10">
    <property type="entry name" value="Winged helix-like DNA-binding domain superfamily/Winged helix DNA-binding domain"/>
    <property type="match status" value="1"/>
</dbReference>
<dbReference type="InterPro" id="IPR036390">
    <property type="entry name" value="WH_DNA-bd_sf"/>
</dbReference>
<gene>
    <name evidence="5" type="ORF">F4562_000311</name>
</gene>
<accession>A0A7W9IAS3</accession>
<sequence length="163" mass="18102">MRTQRIDPVNCSVARALAVVGERWSLLIVREALDGARRFGEFRARLGIASNLLSARLDTLVAAGVMRRVPYREPGDRQRLEYRLTDRGLDLRPTLVALLEWGDKHLADAQGPSVIVRHRPTDDRTTCGEPVRVTLECAAGHTRLPPEAIYRAPGPGARFRDGA</sequence>
<dbReference type="PANTHER" id="PTHR33204">
    <property type="entry name" value="TRANSCRIPTIONAL REGULATOR, MARR FAMILY"/>
    <property type="match status" value="1"/>
</dbReference>